<dbReference type="RefSeq" id="XP_034146929.1">
    <property type="nucleotide sequence ID" value="XM_034291038.1"/>
</dbReference>
<feature type="transmembrane region" description="Helical" evidence="6">
    <location>
        <begin position="135"/>
        <end position="159"/>
    </location>
</feature>
<evidence type="ECO:0008006" key="10">
    <source>
        <dbReference type="Google" id="ProtNLM"/>
    </source>
</evidence>
<dbReference type="GeneTree" id="ENSGT00850000132319"/>
<dbReference type="RefSeq" id="XP_034146930.1">
    <property type="nucleotide sequence ID" value="XM_034291039.1"/>
</dbReference>
<evidence type="ECO:0000256" key="6">
    <source>
        <dbReference type="SAM" id="Phobius"/>
    </source>
</evidence>
<feature type="transmembrane region" description="Helical" evidence="6">
    <location>
        <begin position="97"/>
        <end position="123"/>
    </location>
</feature>
<protein>
    <recommendedName>
        <fullName evidence="10">Clarin 2</fullName>
    </recommendedName>
</protein>
<evidence type="ECO:0000256" key="2">
    <source>
        <dbReference type="ARBA" id="ARBA00005787"/>
    </source>
</evidence>
<dbReference type="Bgee" id="ENSELUG00000005969">
    <property type="expression patterns" value="Expressed in brain and 1 other cell type or tissue"/>
</dbReference>
<dbReference type="AlphaFoldDB" id="A0A3P8ZLA4"/>
<accession>A0A3P8ZLA4</accession>
<dbReference type="KEGG" id="els:105008536"/>
<dbReference type="PANTHER" id="PTHR31548">
    <property type="entry name" value="CLARIN"/>
    <property type="match status" value="1"/>
</dbReference>
<dbReference type="FunCoup" id="A0A3P8ZLA4">
    <property type="interactions" value="594"/>
</dbReference>
<reference evidence="8" key="2">
    <citation type="submission" date="2020-02" db="EMBL/GenBank/DDBJ databases">
        <title>Esox lucius (northern pike) genome, fEsoLuc1, primary haplotype.</title>
        <authorList>
            <person name="Myers G."/>
            <person name="Karagic N."/>
            <person name="Meyer A."/>
            <person name="Pippel M."/>
            <person name="Reichard M."/>
            <person name="Winkler S."/>
            <person name="Tracey A."/>
            <person name="Sims Y."/>
            <person name="Howe K."/>
            <person name="Rhie A."/>
            <person name="Formenti G."/>
            <person name="Durbin R."/>
            <person name="Fedrigo O."/>
            <person name="Jarvis E.D."/>
        </authorList>
    </citation>
    <scope>NUCLEOTIDE SEQUENCE [LARGE SCALE GENOMIC DNA]</scope>
</reference>
<reference evidence="9" key="1">
    <citation type="journal article" date="2014" name="PLoS ONE">
        <title>The genome and linkage map of the northern pike (Esox lucius): conserved synteny revealed between the salmonid sister group and the Neoteleostei.</title>
        <authorList>
            <person name="Rondeau E.B."/>
            <person name="Minkley D.R."/>
            <person name="Leong J.S."/>
            <person name="Messmer A.M."/>
            <person name="Jantzen J.R."/>
            <person name="von Schalburg K.R."/>
            <person name="Lemon C."/>
            <person name="Bird N.H."/>
            <person name="Koop B.F."/>
        </authorList>
    </citation>
    <scope>NUCLEOTIDE SEQUENCE</scope>
</reference>
<dbReference type="STRING" id="8010.ENSELUP00000029132"/>
<gene>
    <name evidence="8" type="primary">CLRN2</name>
</gene>
<evidence type="ECO:0000313" key="8">
    <source>
        <dbReference type="Ensembl" id="ENSELUP00000029132.2"/>
    </source>
</evidence>
<dbReference type="GO" id="GO:0016020">
    <property type="term" value="C:membrane"/>
    <property type="evidence" value="ECO:0007669"/>
    <property type="project" value="UniProtKB-SubCell"/>
</dbReference>
<keyword evidence="9" id="KW-1185">Reference proteome</keyword>
<feature type="chain" id="PRO_5030079192" description="Clarin 2" evidence="7">
    <location>
        <begin position="30"/>
        <end position="234"/>
    </location>
</feature>
<evidence type="ECO:0000256" key="7">
    <source>
        <dbReference type="SAM" id="SignalP"/>
    </source>
</evidence>
<dbReference type="InterPro" id="IPR026748">
    <property type="entry name" value="Clarin"/>
</dbReference>
<reference evidence="8" key="4">
    <citation type="submission" date="2025-09" db="UniProtKB">
        <authorList>
            <consortium name="Ensembl"/>
        </authorList>
    </citation>
    <scope>IDENTIFICATION</scope>
</reference>
<keyword evidence="4 6" id="KW-1133">Transmembrane helix</keyword>
<dbReference type="Pfam" id="PF25807">
    <property type="entry name" value="Clarin-2"/>
    <property type="match status" value="1"/>
</dbReference>
<evidence type="ECO:0000313" key="9">
    <source>
        <dbReference type="Proteomes" id="UP000265140"/>
    </source>
</evidence>
<name>A0A3P8ZLA4_ESOLU</name>
<dbReference type="InParanoid" id="A0A3P8ZLA4"/>
<evidence type="ECO:0000256" key="3">
    <source>
        <dbReference type="ARBA" id="ARBA00022692"/>
    </source>
</evidence>
<evidence type="ECO:0000256" key="1">
    <source>
        <dbReference type="ARBA" id="ARBA00004141"/>
    </source>
</evidence>
<dbReference type="GO" id="GO:0007605">
    <property type="term" value="P:sensory perception of sound"/>
    <property type="evidence" value="ECO:0007669"/>
    <property type="project" value="UniProtKB-ARBA"/>
</dbReference>
<comment type="similarity">
    <text evidence="2">Belongs to the clarin family.</text>
</comment>
<keyword evidence="3 6" id="KW-0812">Transmembrane</keyword>
<dbReference type="OrthoDB" id="10012538at2759"/>
<keyword evidence="7" id="KW-0732">Signal</keyword>
<feature type="transmembrane region" description="Helical" evidence="6">
    <location>
        <begin position="187"/>
        <end position="209"/>
    </location>
</feature>
<dbReference type="Proteomes" id="UP000265140">
    <property type="component" value="Chromosome 25"/>
</dbReference>
<evidence type="ECO:0000256" key="4">
    <source>
        <dbReference type="ARBA" id="ARBA00022989"/>
    </source>
</evidence>
<dbReference type="Ensembl" id="ENSELUT00000011621.3">
    <property type="protein sequence ID" value="ENSELUP00000029132.2"/>
    <property type="gene ID" value="ENSELUG00000005969.3"/>
</dbReference>
<dbReference type="GeneID" id="105008536"/>
<dbReference type="OMA" id="PKWMTGK"/>
<comment type="subcellular location">
    <subcellularLocation>
        <location evidence="1">Membrane</location>
        <topology evidence="1">Multi-pass membrane protein</topology>
    </subcellularLocation>
</comment>
<organism evidence="8 9">
    <name type="scientific">Esox lucius</name>
    <name type="common">Northern pike</name>
    <dbReference type="NCBI Taxonomy" id="8010"/>
    <lineage>
        <taxon>Eukaryota</taxon>
        <taxon>Metazoa</taxon>
        <taxon>Chordata</taxon>
        <taxon>Craniata</taxon>
        <taxon>Vertebrata</taxon>
        <taxon>Euteleostomi</taxon>
        <taxon>Actinopterygii</taxon>
        <taxon>Neopterygii</taxon>
        <taxon>Teleostei</taxon>
        <taxon>Protacanthopterygii</taxon>
        <taxon>Esociformes</taxon>
        <taxon>Esocidae</taxon>
        <taxon>Esox</taxon>
    </lineage>
</organism>
<keyword evidence="5 6" id="KW-0472">Membrane</keyword>
<dbReference type="Gene3D" id="1.20.140.150">
    <property type="match status" value="1"/>
</dbReference>
<dbReference type="PANTHER" id="PTHR31548:SF5">
    <property type="entry name" value="CLARIN-2"/>
    <property type="match status" value="1"/>
</dbReference>
<proteinExistence type="inferred from homology"/>
<feature type="signal peptide" evidence="7">
    <location>
        <begin position="1"/>
        <end position="29"/>
    </location>
</feature>
<reference evidence="8" key="3">
    <citation type="submission" date="2025-08" db="UniProtKB">
        <authorList>
            <consortium name="Ensembl"/>
        </authorList>
    </citation>
    <scope>IDENTIFICATION</scope>
</reference>
<sequence length="234" mass="25959">MPSLWKRFSFSFGALLCVLSATLLVVALATERWVTGGILCGTGAELVNANCSEMDQFTGDISYGLFQGQKTHRCGLGMRRSKIHFFPDLVLSLNTGLHVLVIVFLLVALGFSLLSFSFCIYNARKVPYQSIKGPAGLYMWNVIAAVFGSLAVLCFLAAVRQHRLTERVSNFRETLFRFSVLDEELDWSFWLGVASVATHGVVCVVVAMSRIKLPKPQRKKPPEQPTVTADVLMY</sequence>
<evidence type="ECO:0000256" key="5">
    <source>
        <dbReference type="ARBA" id="ARBA00023136"/>
    </source>
</evidence>